<comment type="caution">
    <text evidence="1">The sequence shown here is derived from an EMBL/GenBank/DDBJ whole genome shotgun (WGS) entry which is preliminary data.</text>
</comment>
<evidence type="ECO:0000313" key="1">
    <source>
        <dbReference type="EMBL" id="MFC6275505.1"/>
    </source>
</evidence>
<dbReference type="PANTHER" id="PTHR42999:SF1">
    <property type="entry name" value="PENTAPEPTIDE REPEAT-CONTAINING PROTEIN"/>
    <property type="match status" value="1"/>
</dbReference>
<accession>A0ABW1TQK5</accession>
<dbReference type="SUPFAM" id="SSF141571">
    <property type="entry name" value="Pentapeptide repeat-like"/>
    <property type="match status" value="1"/>
</dbReference>
<organism evidence="1 2">
    <name type="scientific">Levilactobacillus tangyuanensis</name>
    <dbReference type="NCBI Taxonomy" id="2486021"/>
    <lineage>
        <taxon>Bacteria</taxon>
        <taxon>Bacillati</taxon>
        <taxon>Bacillota</taxon>
        <taxon>Bacilli</taxon>
        <taxon>Lactobacillales</taxon>
        <taxon>Lactobacillaceae</taxon>
        <taxon>Levilactobacillus</taxon>
    </lineage>
</organism>
<dbReference type="RefSeq" id="WP_125642414.1">
    <property type="nucleotide sequence ID" value="NZ_JBHSSJ010000011.1"/>
</dbReference>
<reference evidence="2" key="1">
    <citation type="journal article" date="2019" name="Int. J. Syst. Evol. Microbiol.">
        <title>The Global Catalogue of Microorganisms (GCM) 10K type strain sequencing project: providing services to taxonomists for standard genome sequencing and annotation.</title>
        <authorList>
            <consortium name="The Broad Institute Genomics Platform"/>
            <consortium name="The Broad Institute Genome Sequencing Center for Infectious Disease"/>
            <person name="Wu L."/>
            <person name="Ma J."/>
        </authorList>
    </citation>
    <scope>NUCLEOTIDE SEQUENCE [LARGE SCALE GENOMIC DNA]</scope>
    <source>
        <strain evidence="2">CCM 8907</strain>
    </source>
</reference>
<dbReference type="Pfam" id="PF13599">
    <property type="entry name" value="Pentapeptide_4"/>
    <property type="match status" value="1"/>
</dbReference>
<gene>
    <name evidence="1" type="ORF">ACFQET_08275</name>
</gene>
<dbReference type="PANTHER" id="PTHR42999">
    <property type="entry name" value="ANTIBIOTIC RESISTANCE PROTEIN MCBG"/>
    <property type="match status" value="1"/>
</dbReference>
<dbReference type="Proteomes" id="UP001596191">
    <property type="component" value="Unassembled WGS sequence"/>
</dbReference>
<evidence type="ECO:0000313" key="2">
    <source>
        <dbReference type="Proteomes" id="UP001596191"/>
    </source>
</evidence>
<dbReference type="InterPro" id="IPR001646">
    <property type="entry name" value="5peptide_repeat"/>
</dbReference>
<protein>
    <submittedName>
        <fullName evidence="1">Pentapeptide repeat-containing protein</fullName>
    </submittedName>
</protein>
<proteinExistence type="predicted"/>
<dbReference type="EMBL" id="JBHSSJ010000011">
    <property type="protein sequence ID" value="MFC6275505.1"/>
    <property type="molecule type" value="Genomic_DNA"/>
</dbReference>
<dbReference type="InterPro" id="IPR052949">
    <property type="entry name" value="PA_immunity-related"/>
</dbReference>
<dbReference type="Gene3D" id="2.160.20.80">
    <property type="entry name" value="E3 ubiquitin-protein ligase SopA"/>
    <property type="match status" value="1"/>
</dbReference>
<keyword evidence="2" id="KW-1185">Reference proteome</keyword>
<name>A0ABW1TQK5_9LACO</name>
<sequence length="201" mass="22459">MEDYPVVADQTLSFDDIEAEHVYRNCHFTPANETIRLMDVTLDHCEFDQTNFNQGEFARVTVTHCQLVNTSWLESRWYDCALRNLQLSGADFTGSFWQRTTMTASKLAYANFSESQLNSVSLEDCDLLESAFQAVRSKGGVDFAGSRLTGASFIETRLKGFDWHAADFEAVSLSADLAKGLTINQFQAAQLIGLLGIEISE</sequence>